<organism evidence="2 3">
    <name type="scientific">Candidatus Woesebacteria bacterium GW2011_GWB1_39_10</name>
    <dbReference type="NCBI Taxonomy" id="1618572"/>
    <lineage>
        <taxon>Bacteria</taxon>
        <taxon>Candidatus Woeseibacteriota</taxon>
    </lineage>
</organism>
<dbReference type="Proteomes" id="UP000034774">
    <property type="component" value="Unassembled WGS sequence"/>
</dbReference>
<protein>
    <recommendedName>
        <fullName evidence="1">Methyltransferase type 11 domain-containing protein</fullName>
    </recommendedName>
</protein>
<evidence type="ECO:0000313" key="3">
    <source>
        <dbReference type="Proteomes" id="UP000034774"/>
    </source>
</evidence>
<dbReference type="CDD" id="cd02440">
    <property type="entry name" value="AdoMet_MTases"/>
    <property type="match status" value="1"/>
</dbReference>
<comment type="caution">
    <text evidence="2">The sequence shown here is derived from an EMBL/GenBank/DDBJ whole genome shotgun (WGS) entry which is preliminary data.</text>
</comment>
<dbReference type="STRING" id="1618572.UT17_C0007G0013"/>
<reference evidence="2 3" key="1">
    <citation type="journal article" date="2015" name="Nature">
        <title>rRNA introns, odd ribosomes, and small enigmatic genomes across a large radiation of phyla.</title>
        <authorList>
            <person name="Brown C.T."/>
            <person name="Hug L.A."/>
            <person name="Thomas B.C."/>
            <person name="Sharon I."/>
            <person name="Castelle C.J."/>
            <person name="Singh A."/>
            <person name="Wilkins M.J."/>
            <person name="Williams K.H."/>
            <person name="Banfield J.F."/>
        </authorList>
    </citation>
    <scope>NUCLEOTIDE SEQUENCE [LARGE SCALE GENOMIC DNA]</scope>
</reference>
<dbReference type="InterPro" id="IPR013216">
    <property type="entry name" value="Methyltransf_11"/>
</dbReference>
<name>A0A0G0LKD4_9BACT</name>
<dbReference type="EMBL" id="LBVU01000007">
    <property type="protein sequence ID" value="KKQ91487.1"/>
    <property type="molecule type" value="Genomic_DNA"/>
</dbReference>
<dbReference type="PANTHER" id="PTHR43861:SF5">
    <property type="entry name" value="BLL5978 PROTEIN"/>
    <property type="match status" value="1"/>
</dbReference>
<proteinExistence type="predicted"/>
<feature type="domain" description="Methyltransferase type 11" evidence="1">
    <location>
        <begin position="27"/>
        <end position="119"/>
    </location>
</feature>
<dbReference type="AlphaFoldDB" id="A0A0G0LKD4"/>
<dbReference type="PANTHER" id="PTHR43861">
    <property type="entry name" value="TRANS-ACONITATE 2-METHYLTRANSFERASE-RELATED"/>
    <property type="match status" value="1"/>
</dbReference>
<dbReference type="GO" id="GO:0008757">
    <property type="term" value="F:S-adenosylmethionine-dependent methyltransferase activity"/>
    <property type="evidence" value="ECO:0007669"/>
    <property type="project" value="InterPro"/>
</dbReference>
<dbReference type="InterPro" id="IPR029063">
    <property type="entry name" value="SAM-dependent_MTases_sf"/>
</dbReference>
<dbReference type="Pfam" id="PF08241">
    <property type="entry name" value="Methyltransf_11"/>
    <property type="match status" value="1"/>
</dbReference>
<sequence>MYVQAELLNNQNIIKALQKTGPHSTLLDVGCWDGVNTQVWITAAHAEKSLGIEPVSSAAAKSKKRGIKTFVVKADSGKWPLKDGSVDCIVSNQVVEHLSDLDSFFAQAQRVLKPGGHIITSTNNLSSLHNIFALLMGWAPFDLTNSSSFKWGIGNPLATHRGENDKRGLTWTHKTIYTAHWLMEWQQVYGFIPLEIYGAGLYPLPAVFGRYVAKYSAFITTLCQKRK</sequence>
<evidence type="ECO:0000313" key="2">
    <source>
        <dbReference type="EMBL" id="KKQ91487.1"/>
    </source>
</evidence>
<accession>A0A0G0LKD4</accession>
<evidence type="ECO:0000259" key="1">
    <source>
        <dbReference type="Pfam" id="PF08241"/>
    </source>
</evidence>
<gene>
    <name evidence="2" type="ORF">UT17_C0007G0013</name>
</gene>
<dbReference type="Gene3D" id="3.40.50.150">
    <property type="entry name" value="Vaccinia Virus protein VP39"/>
    <property type="match status" value="1"/>
</dbReference>
<dbReference type="SUPFAM" id="SSF53335">
    <property type="entry name" value="S-adenosyl-L-methionine-dependent methyltransferases"/>
    <property type="match status" value="1"/>
</dbReference>